<organism evidence="2 3">
    <name type="scientific">Pleurotus eryngii</name>
    <name type="common">Boletus of the steppes</name>
    <dbReference type="NCBI Taxonomy" id="5323"/>
    <lineage>
        <taxon>Eukaryota</taxon>
        <taxon>Fungi</taxon>
        <taxon>Dikarya</taxon>
        <taxon>Basidiomycota</taxon>
        <taxon>Agaricomycotina</taxon>
        <taxon>Agaricomycetes</taxon>
        <taxon>Agaricomycetidae</taxon>
        <taxon>Agaricales</taxon>
        <taxon>Pleurotineae</taxon>
        <taxon>Pleurotaceae</taxon>
        <taxon>Pleurotus</taxon>
    </lineage>
</organism>
<sequence>MVAPTAIPMPIPTPKPTPNMPMPNPMFTPIFIPFIELTSAGMPTPPFTRFISSPLRPKFRSSAPWKGAGELDGTGGTNGLFWFKPLIGLLAGGNTEVGERRVGDGEGEVEKEGGGDTVGVGGKDIDSCWGTPVSRPISIPSCLGAPIAGEFPISRLRKNSFQLFGSSNGGLAWTPIPGPIPIAMLRAPGMPSILSISSPSLPFPFILNGLHEFAHSALRRLSTGVPLPIHPGLLRARTAPLSPEAPEDNGSSSPPQSSISILLNKPTRIELRRGGESSDSFGGGIVIGFGVGSWGIAMVAEGSEHDCEENEGGDITASPDVTTSGCD</sequence>
<keyword evidence="3" id="KW-1185">Reference proteome</keyword>
<evidence type="ECO:0000313" key="3">
    <source>
        <dbReference type="Proteomes" id="UP000807025"/>
    </source>
</evidence>
<feature type="region of interest" description="Disordered" evidence="1">
    <location>
        <begin position="304"/>
        <end position="327"/>
    </location>
</feature>
<gene>
    <name evidence="2" type="ORF">BDN71DRAFT_1260287</name>
</gene>
<reference evidence="2" key="1">
    <citation type="submission" date="2020-11" db="EMBL/GenBank/DDBJ databases">
        <authorList>
            <consortium name="DOE Joint Genome Institute"/>
            <person name="Ahrendt S."/>
            <person name="Riley R."/>
            <person name="Andreopoulos W."/>
            <person name="Labutti K."/>
            <person name="Pangilinan J."/>
            <person name="Ruiz-Duenas F.J."/>
            <person name="Barrasa J.M."/>
            <person name="Sanchez-Garcia M."/>
            <person name="Camarero S."/>
            <person name="Miyauchi S."/>
            <person name="Serrano A."/>
            <person name="Linde D."/>
            <person name="Babiker R."/>
            <person name="Drula E."/>
            <person name="Ayuso-Fernandez I."/>
            <person name="Pacheco R."/>
            <person name="Padilla G."/>
            <person name="Ferreira P."/>
            <person name="Barriuso J."/>
            <person name="Kellner H."/>
            <person name="Castanera R."/>
            <person name="Alfaro M."/>
            <person name="Ramirez L."/>
            <person name="Pisabarro A.G."/>
            <person name="Kuo A."/>
            <person name="Tritt A."/>
            <person name="Lipzen A."/>
            <person name="He G."/>
            <person name="Yan M."/>
            <person name="Ng V."/>
            <person name="Cullen D."/>
            <person name="Martin F."/>
            <person name="Rosso M.-N."/>
            <person name="Henrissat B."/>
            <person name="Hibbett D."/>
            <person name="Martinez A.T."/>
            <person name="Grigoriev I.V."/>
        </authorList>
    </citation>
    <scope>NUCLEOTIDE SEQUENCE</scope>
    <source>
        <strain evidence="2">ATCC 90797</strain>
    </source>
</reference>
<evidence type="ECO:0000313" key="2">
    <source>
        <dbReference type="EMBL" id="KAF9500033.1"/>
    </source>
</evidence>
<name>A0A9P6DJ65_PLEER</name>
<feature type="region of interest" description="Disordered" evidence="1">
    <location>
        <begin position="239"/>
        <end position="259"/>
    </location>
</feature>
<dbReference type="AlphaFoldDB" id="A0A9P6DJ65"/>
<accession>A0A9P6DJ65</accession>
<dbReference type="Proteomes" id="UP000807025">
    <property type="component" value="Unassembled WGS sequence"/>
</dbReference>
<comment type="caution">
    <text evidence="2">The sequence shown here is derived from an EMBL/GenBank/DDBJ whole genome shotgun (WGS) entry which is preliminary data.</text>
</comment>
<evidence type="ECO:0000256" key="1">
    <source>
        <dbReference type="SAM" id="MobiDB-lite"/>
    </source>
</evidence>
<dbReference type="EMBL" id="MU154529">
    <property type="protein sequence ID" value="KAF9500033.1"/>
    <property type="molecule type" value="Genomic_DNA"/>
</dbReference>
<feature type="region of interest" description="Disordered" evidence="1">
    <location>
        <begin position="100"/>
        <end position="122"/>
    </location>
</feature>
<feature type="compositionally biased region" description="Basic and acidic residues" evidence="1">
    <location>
        <begin position="100"/>
        <end position="114"/>
    </location>
</feature>
<proteinExistence type="predicted"/>
<protein>
    <submittedName>
        <fullName evidence="2">Uncharacterized protein</fullName>
    </submittedName>
</protein>